<dbReference type="SUPFAM" id="SSF52540">
    <property type="entry name" value="P-loop containing nucleoside triphosphate hydrolases"/>
    <property type="match status" value="1"/>
</dbReference>
<dbReference type="EMBL" id="CP030118">
    <property type="protein sequence ID" value="QDL10891.1"/>
    <property type="molecule type" value="Genomic_DNA"/>
</dbReference>
<gene>
    <name evidence="1" type="ORF">DP114_25970</name>
</gene>
<dbReference type="GO" id="GO:0016740">
    <property type="term" value="F:transferase activity"/>
    <property type="evidence" value="ECO:0007669"/>
    <property type="project" value="UniProtKB-KW"/>
</dbReference>
<reference evidence="1 2" key="1">
    <citation type="submission" date="2018-06" db="EMBL/GenBank/DDBJ databases">
        <title>Comparative genomics of Brasilonema spp. strains.</title>
        <authorList>
            <person name="Alvarenga D.O."/>
            <person name="Fiore M.F."/>
            <person name="Varani A.M."/>
        </authorList>
    </citation>
    <scope>NUCLEOTIDE SEQUENCE [LARGE SCALE GENOMIC DNA]</scope>
    <source>
        <strain evidence="1 2">CENA114</strain>
    </source>
</reference>
<dbReference type="Proteomes" id="UP000503129">
    <property type="component" value="Chromosome"/>
</dbReference>
<evidence type="ECO:0000313" key="1">
    <source>
        <dbReference type="EMBL" id="QDL10891.1"/>
    </source>
</evidence>
<evidence type="ECO:0000313" key="2">
    <source>
        <dbReference type="Proteomes" id="UP000503129"/>
    </source>
</evidence>
<dbReference type="Pfam" id="PF13671">
    <property type="entry name" value="AAA_33"/>
    <property type="match status" value="1"/>
</dbReference>
<accession>A0A856MN07</accession>
<name>A0A856MN07_9CYAN</name>
<keyword evidence="2" id="KW-1185">Reference proteome</keyword>
<dbReference type="AlphaFoldDB" id="A0A856MN07"/>
<keyword evidence="1" id="KW-0808">Transferase</keyword>
<sequence>MGSNQPPANNQPQVILITGNMAAGKSSVAQAVAEQLPKSVHLRGDIFRRMIVNGQAEMTLELSAQGYQQLRLRYRLAAMAAELYLQAGFTVVYQDIIIGSELSEVITYYHDTPVSVIVLCPRPDVVAARDTAREKTGYANEEMVHAFDHVLRTETPRLGYWLDTSDLTVAQTADHILKHLPQAAVPLHSSNE</sequence>
<organism evidence="1 2">
    <name type="scientific">Brasilonema sennae CENA114</name>
    <dbReference type="NCBI Taxonomy" id="415709"/>
    <lineage>
        <taxon>Bacteria</taxon>
        <taxon>Bacillati</taxon>
        <taxon>Cyanobacteriota</taxon>
        <taxon>Cyanophyceae</taxon>
        <taxon>Nostocales</taxon>
        <taxon>Scytonemataceae</taxon>
        <taxon>Brasilonema</taxon>
        <taxon>Bromeliae group (in: Brasilonema)</taxon>
    </lineage>
</organism>
<proteinExistence type="predicted"/>
<dbReference type="KEGG" id="bsen:DP114_25970"/>
<dbReference type="RefSeq" id="WP_169266637.1">
    <property type="nucleotide sequence ID" value="NZ_CAWOXK010000001.1"/>
</dbReference>
<protein>
    <submittedName>
        <fullName evidence="1">Phosphotransferase</fullName>
    </submittedName>
</protein>
<dbReference type="Gene3D" id="3.40.50.300">
    <property type="entry name" value="P-loop containing nucleotide triphosphate hydrolases"/>
    <property type="match status" value="1"/>
</dbReference>
<dbReference type="InterPro" id="IPR027417">
    <property type="entry name" value="P-loop_NTPase"/>
</dbReference>